<dbReference type="Proteomes" id="UP000632273">
    <property type="component" value="Unassembled WGS sequence"/>
</dbReference>
<name>A0ABQ1UWM5_9BACT</name>
<reference evidence="2" key="1">
    <citation type="journal article" date="2019" name="Int. J. Syst. Evol. Microbiol.">
        <title>The Global Catalogue of Microorganisms (GCM) 10K type strain sequencing project: providing services to taxonomists for standard genome sequencing and annotation.</title>
        <authorList>
            <consortium name="The Broad Institute Genomics Platform"/>
            <consortium name="The Broad Institute Genome Sequencing Center for Infectious Disease"/>
            <person name="Wu L."/>
            <person name="Ma J."/>
        </authorList>
    </citation>
    <scope>NUCLEOTIDE SEQUENCE [LARGE SCALE GENOMIC DNA]</scope>
    <source>
        <strain evidence="2">CGMCC 1.15197</strain>
    </source>
</reference>
<gene>
    <name evidence="1" type="ORF">GCM10011383_44590</name>
</gene>
<keyword evidence="2" id="KW-1185">Reference proteome</keyword>
<dbReference type="RefSeq" id="WP_188816315.1">
    <property type="nucleotide sequence ID" value="NZ_BMHT01000013.1"/>
</dbReference>
<comment type="caution">
    <text evidence="1">The sequence shown here is derived from an EMBL/GenBank/DDBJ whole genome shotgun (WGS) entry which is preliminary data.</text>
</comment>
<dbReference type="EMBL" id="BMHT01000013">
    <property type="protein sequence ID" value="GGF27959.1"/>
    <property type="molecule type" value="Genomic_DNA"/>
</dbReference>
<evidence type="ECO:0000313" key="1">
    <source>
        <dbReference type="EMBL" id="GGF27959.1"/>
    </source>
</evidence>
<evidence type="ECO:0000313" key="2">
    <source>
        <dbReference type="Proteomes" id="UP000632273"/>
    </source>
</evidence>
<proteinExistence type="predicted"/>
<organism evidence="1 2">
    <name type="scientific">Hymenobacter cavernae</name>
    <dbReference type="NCBI Taxonomy" id="2044852"/>
    <lineage>
        <taxon>Bacteria</taxon>
        <taxon>Pseudomonadati</taxon>
        <taxon>Bacteroidota</taxon>
        <taxon>Cytophagia</taxon>
        <taxon>Cytophagales</taxon>
        <taxon>Hymenobacteraceae</taxon>
        <taxon>Hymenobacter</taxon>
    </lineage>
</organism>
<protein>
    <submittedName>
        <fullName evidence="1">Uncharacterized protein</fullName>
    </submittedName>
</protein>
<accession>A0ABQ1UWM5</accession>
<sequence length="111" mass="12533">MALSKKKSRSITLEGIRYTWLVSPNDGYNVFVAQQAGCQGSKIEVYFETDVNAYWVAFPQVSQLNLQLIKPREAALIIQQAQQLGWKPEKGGKPLSYDWAGERLTPRKTTS</sequence>